<sequence length="241" mass="25970">MASTVACLFATHAASAQQTTTVGLGVSHTASAYRGYDSDTLPFPFFTWEGKKFYAHGLDLGYKLTQSDTGSLSISVSPLPFRFRSKDSSDWRMKQLDDRDFLAAAGLEWNHGGSWGQVGAKAQAEITGVGGFIADVHYNYPLSQGKVAIIPEVGVSYQSEEITQHYYRVSGAEAARSGLARYTPGDSISPYASVTVAVPLGARWTGTATLRRALLDDSITDSPMVEADHQDVAVLTLSRSF</sequence>
<organism evidence="6 7">
    <name type="scientific">Stenotrophomonas tumulicola</name>
    <dbReference type="NCBI Taxonomy" id="1685415"/>
    <lineage>
        <taxon>Bacteria</taxon>
        <taxon>Pseudomonadati</taxon>
        <taxon>Pseudomonadota</taxon>
        <taxon>Gammaproteobacteria</taxon>
        <taxon>Lysobacterales</taxon>
        <taxon>Lysobacteraceae</taxon>
        <taxon>Stenotrophomonas</taxon>
    </lineage>
</organism>
<keyword evidence="3" id="KW-0732">Signal</keyword>
<keyword evidence="5" id="KW-0998">Cell outer membrane</keyword>
<comment type="subcellular location">
    <subcellularLocation>
        <location evidence="1">Cell outer membrane</location>
    </subcellularLocation>
</comment>
<keyword evidence="4" id="KW-0472">Membrane</keyword>
<dbReference type="Proteomes" id="UP000547058">
    <property type="component" value="Unassembled WGS sequence"/>
</dbReference>
<dbReference type="GO" id="GO:0009252">
    <property type="term" value="P:peptidoglycan biosynthetic process"/>
    <property type="evidence" value="ECO:0007669"/>
    <property type="project" value="TreeGrafter"/>
</dbReference>
<evidence type="ECO:0000313" key="6">
    <source>
        <dbReference type="EMBL" id="MBA8682238.1"/>
    </source>
</evidence>
<dbReference type="Pfam" id="PF06629">
    <property type="entry name" value="MipA"/>
    <property type="match status" value="1"/>
</dbReference>
<evidence type="ECO:0000256" key="3">
    <source>
        <dbReference type="ARBA" id="ARBA00022729"/>
    </source>
</evidence>
<dbReference type="InterPro" id="IPR010583">
    <property type="entry name" value="MipA"/>
</dbReference>
<proteinExistence type="inferred from homology"/>
<reference evidence="6 7" key="1">
    <citation type="submission" date="2020-08" db="EMBL/GenBank/DDBJ databases">
        <title>Stenotrophomonas tumulicola JCM 30961.</title>
        <authorList>
            <person name="Deng Y."/>
        </authorList>
    </citation>
    <scope>NUCLEOTIDE SEQUENCE [LARGE SCALE GENOMIC DNA]</scope>
    <source>
        <strain evidence="6 7">JCM 30961</strain>
    </source>
</reference>
<dbReference type="SUPFAM" id="SSF56935">
    <property type="entry name" value="Porins"/>
    <property type="match status" value="1"/>
</dbReference>
<accession>A0A7W3IHN4</accession>
<dbReference type="RefSeq" id="WP_182339366.1">
    <property type="nucleotide sequence ID" value="NZ_JACGXS010000004.1"/>
</dbReference>
<dbReference type="EMBL" id="JACGXS010000004">
    <property type="protein sequence ID" value="MBA8682238.1"/>
    <property type="molecule type" value="Genomic_DNA"/>
</dbReference>
<evidence type="ECO:0000256" key="5">
    <source>
        <dbReference type="ARBA" id="ARBA00023237"/>
    </source>
</evidence>
<comment type="caution">
    <text evidence="6">The sequence shown here is derived from an EMBL/GenBank/DDBJ whole genome shotgun (WGS) entry which is preliminary data.</text>
</comment>
<dbReference type="PANTHER" id="PTHR38776:SF1">
    <property type="entry name" value="MLTA-INTERACTING PROTEIN-RELATED"/>
    <property type="match status" value="1"/>
</dbReference>
<evidence type="ECO:0000256" key="1">
    <source>
        <dbReference type="ARBA" id="ARBA00004442"/>
    </source>
</evidence>
<dbReference type="GO" id="GO:0009279">
    <property type="term" value="C:cell outer membrane"/>
    <property type="evidence" value="ECO:0007669"/>
    <property type="project" value="UniProtKB-SubCell"/>
</dbReference>
<dbReference type="AlphaFoldDB" id="A0A7W3IHN4"/>
<protein>
    <submittedName>
        <fullName evidence="6">MipA/OmpV family protein</fullName>
    </submittedName>
</protein>
<keyword evidence="7" id="KW-1185">Reference proteome</keyword>
<evidence type="ECO:0000256" key="4">
    <source>
        <dbReference type="ARBA" id="ARBA00023136"/>
    </source>
</evidence>
<gene>
    <name evidence="6" type="ORF">H4O11_10510</name>
</gene>
<evidence type="ECO:0000313" key="7">
    <source>
        <dbReference type="Proteomes" id="UP000547058"/>
    </source>
</evidence>
<evidence type="ECO:0000256" key="2">
    <source>
        <dbReference type="ARBA" id="ARBA00005722"/>
    </source>
</evidence>
<comment type="similarity">
    <text evidence="2">Belongs to the MipA/OmpV family.</text>
</comment>
<name>A0A7W3IHN4_9GAMM</name>
<dbReference type="PANTHER" id="PTHR38776">
    <property type="entry name" value="MLTA-INTERACTING PROTEIN-RELATED"/>
    <property type="match status" value="1"/>
</dbReference>